<sequence length="182" mass="21310">MIKAGTQLIHCRIEEIGVDLNFYLSVVYDYNTGDKKKELWTNLRDLAIGMTTLWLICGDFNALLYPQDKLYGNPVHPTEIAYFSNCSHDLSLNELSWKGEYYIWTNNQNDSDRIYSRIDRVLGNFEWIIQWDHLVVNYGLPNISEHTHIVINMTTQSSTKLPFRFFNVRANHSSFLPLVEKE</sequence>
<evidence type="ECO:0008006" key="3">
    <source>
        <dbReference type="Google" id="ProtNLM"/>
    </source>
</evidence>
<comment type="caution">
    <text evidence="1">The sequence shown here is derived from an EMBL/GenBank/DDBJ whole genome shotgun (WGS) entry which is preliminary data.</text>
</comment>
<dbReference type="PANTHER" id="PTHR33710">
    <property type="entry name" value="BNAC02G09200D PROTEIN"/>
    <property type="match status" value="1"/>
</dbReference>
<gene>
    <name evidence="1" type="ORF">KY290_001360</name>
</gene>
<keyword evidence="2" id="KW-1185">Reference proteome</keyword>
<name>A0ABQ7WLX2_SOLTU</name>
<dbReference type="SUPFAM" id="SSF56219">
    <property type="entry name" value="DNase I-like"/>
    <property type="match status" value="1"/>
</dbReference>
<reference evidence="1 2" key="1">
    <citation type="journal article" date="2021" name="bioRxiv">
        <title>Chromosome-scale and haplotype-resolved genome assembly of a tetraploid potato cultivar.</title>
        <authorList>
            <person name="Sun H."/>
            <person name="Jiao W.-B."/>
            <person name="Krause K."/>
            <person name="Campoy J.A."/>
            <person name="Goel M."/>
            <person name="Folz-Donahue K."/>
            <person name="Kukat C."/>
            <person name="Huettel B."/>
            <person name="Schneeberger K."/>
        </authorList>
    </citation>
    <scope>NUCLEOTIDE SEQUENCE [LARGE SCALE GENOMIC DNA]</scope>
    <source>
        <strain evidence="1">SolTubOtavaFocal</strain>
        <tissue evidence="1">Leaves</tissue>
    </source>
</reference>
<evidence type="ECO:0000313" key="1">
    <source>
        <dbReference type="EMBL" id="KAH0781762.1"/>
    </source>
</evidence>
<protein>
    <recommendedName>
        <fullName evidence="3">Reverse transcriptase</fullName>
    </recommendedName>
</protein>
<dbReference type="Proteomes" id="UP000826656">
    <property type="component" value="Unassembled WGS sequence"/>
</dbReference>
<accession>A0ABQ7WLX2</accession>
<dbReference type="InterPro" id="IPR036691">
    <property type="entry name" value="Endo/exonu/phosph_ase_sf"/>
</dbReference>
<dbReference type="Gene3D" id="3.60.10.10">
    <property type="entry name" value="Endonuclease/exonuclease/phosphatase"/>
    <property type="match status" value="1"/>
</dbReference>
<organism evidence="1 2">
    <name type="scientific">Solanum tuberosum</name>
    <name type="common">Potato</name>
    <dbReference type="NCBI Taxonomy" id="4113"/>
    <lineage>
        <taxon>Eukaryota</taxon>
        <taxon>Viridiplantae</taxon>
        <taxon>Streptophyta</taxon>
        <taxon>Embryophyta</taxon>
        <taxon>Tracheophyta</taxon>
        <taxon>Spermatophyta</taxon>
        <taxon>Magnoliopsida</taxon>
        <taxon>eudicotyledons</taxon>
        <taxon>Gunneridae</taxon>
        <taxon>Pentapetalae</taxon>
        <taxon>asterids</taxon>
        <taxon>lamiids</taxon>
        <taxon>Solanales</taxon>
        <taxon>Solanaceae</taxon>
        <taxon>Solanoideae</taxon>
        <taxon>Solaneae</taxon>
        <taxon>Solanum</taxon>
    </lineage>
</organism>
<proteinExistence type="predicted"/>
<dbReference type="PANTHER" id="PTHR33710:SF80">
    <property type="entry name" value="ENDONUCLEASE_EXONUCLEASE_PHOSPHATASE"/>
    <property type="match status" value="1"/>
</dbReference>
<evidence type="ECO:0000313" key="2">
    <source>
        <dbReference type="Proteomes" id="UP000826656"/>
    </source>
</evidence>
<dbReference type="EMBL" id="JAIVGD010000001">
    <property type="protein sequence ID" value="KAH0781762.1"/>
    <property type="molecule type" value="Genomic_DNA"/>
</dbReference>